<feature type="compositionally biased region" description="Basic and acidic residues" evidence="1">
    <location>
        <begin position="1"/>
        <end position="12"/>
    </location>
</feature>
<keyword evidence="3" id="KW-1185">Reference proteome</keyword>
<name>M0MB07_9EURY</name>
<evidence type="ECO:0000313" key="3">
    <source>
        <dbReference type="Proteomes" id="UP000011607"/>
    </source>
</evidence>
<dbReference type="AlphaFoldDB" id="M0MB07"/>
<reference evidence="2 3" key="1">
    <citation type="journal article" date="2014" name="PLoS Genet.">
        <title>Phylogenetically driven sequencing of extremely halophilic archaea reveals strategies for static and dynamic osmo-response.</title>
        <authorList>
            <person name="Becker E.A."/>
            <person name="Seitzer P.M."/>
            <person name="Tritt A."/>
            <person name="Larsen D."/>
            <person name="Krusor M."/>
            <person name="Yao A.I."/>
            <person name="Wu D."/>
            <person name="Madern D."/>
            <person name="Eisen J.A."/>
            <person name="Darling A.E."/>
            <person name="Facciotti M.T."/>
        </authorList>
    </citation>
    <scope>NUCLEOTIDE SEQUENCE [LARGE SCALE GENOMIC DNA]</scope>
    <source>
        <strain evidence="2 3">JCM 10879</strain>
    </source>
</reference>
<protein>
    <submittedName>
        <fullName evidence="2">Uncharacterized protein</fullName>
    </submittedName>
</protein>
<feature type="compositionally biased region" description="Basic and acidic residues" evidence="1">
    <location>
        <begin position="130"/>
        <end position="141"/>
    </location>
</feature>
<dbReference type="Proteomes" id="UP000011607">
    <property type="component" value="Unassembled WGS sequence"/>
</dbReference>
<dbReference type="OrthoDB" id="177940at2157"/>
<gene>
    <name evidence="2" type="ORF">C446_05920</name>
</gene>
<sequence length="264" mass="27161">MTDNSEHDHEYDSIPGVSSDELDRLPEDADGPIDAAVAVALGDRLPSGADAAAAVGGGLLVLSALRSLRRGQLRAIPKAAGGVGLLAYAFAGSSEDDGGDVGTFEPDVSDVASGTEGKTTTDQAHAAGTRPEHGRGPRVEDDGSLGDDDGSRTGTGIEFTDDGEAEPRSKPGIDEEHDPRRNVADDEDEGVQIDVSDTAMADEASEAAGPDPEQAQPAQTDATEPEETPEEDASHMKVEPDEDPDDEGTAEAAGDEDEGDADDE</sequence>
<comment type="caution">
    <text evidence="2">The sequence shown here is derived from an EMBL/GenBank/DDBJ whole genome shotgun (WGS) entry which is preliminary data.</text>
</comment>
<dbReference type="EMBL" id="AOMA01000063">
    <property type="protein sequence ID" value="EMA41829.1"/>
    <property type="molecule type" value="Genomic_DNA"/>
</dbReference>
<feature type="region of interest" description="Disordered" evidence="1">
    <location>
        <begin position="1"/>
        <end position="29"/>
    </location>
</feature>
<dbReference type="eggNOG" id="arCOG03730">
    <property type="taxonomic scope" value="Archaea"/>
</dbReference>
<organism evidence="2 3">
    <name type="scientific">Halobiforma nitratireducens JCM 10879</name>
    <dbReference type="NCBI Taxonomy" id="1227454"/>
    <lineage>
        <taxon>Archaea</taxon>
        <taxon>Methanobacteriati</taxon>
        <taxon>Methanobacteriota</taxon>
        <taxon>Stenosarchaea group</taxon>
        <taxon>Halobacteria</taxon>
        <taxon>Halobacteriales</taxon>
        <taxon>Natrialbaceae</taxon>
        <taxon>Halobiforma</taxon>
    </lineage>
</organism>
<dbReference type="STRING" id="1227454.C446_05920"/>
<proteinExistence type="predicted"/>
<feature type="region of interest" description="Disordered" evidence="1">
    <location>
        <begin position="92"/>
        <end position="264"/>
    </location>
</feature>
<evidence type="ECO:0000256" key="1">
    <source>
        <dbReference type="SAM" id="MobiDB-lite"/>
    </source>
</evidence>
<feature type="compositionally biased region" description="Acidic residues" evidence="1">
    <location>
        <begin position="240"/>
        <end position="264"/>
    </location>
</feature>
<dbReference type="PATRIC" id="fig|1227454.3.peg.1188"/>
<dbReference type="RefSeq" id="WP_006672140.1">
    <property type="nucleotide sequence ID" value="NZ_AOMA01000063.1"/>
</dbReference>
<accession>M0MB07</accession>
<evidence type="ECO:0000313" key="2">
    <source>
        <dbReference type="EMBL" id="EMA41829.1"/>
    </source>
</evidence>
<feature type="compositionally biased region" description="Basic and acidic residues" evidence="1">
    <location>
        <begin position="165"/>
        <end position="184"/>
    </location>
</feature>